<gene>
    <name evidence="2" type="ORF">ASPACDRAFT_57003</name>
</gene>
<name>A0A1L9X5L4_ASPA1</name>
<dbReference type="VEuPathDB" id="FungiDB:ASPACDRAFT_57003"/>
<dbReference type="OrthoDB" id="4503450at2759"/>
<dbReference type="RefSeq" id="XP_020059953.1">
    <property type="nucleotide sequence ID" value="XM_020203202.1"/>
</dbReference>
<keyword evidence="3" id="KW-1185">Reference proteome</keyword>
<organism evidence="2 3">
    <name type="scientific">Aspergillus aculeatus (strain ATCC 16872 / CBS 172.66 / WB 5094)</name>
    <dbReference type="NCBI Taxonomy" id="690307"/>
    <lineage>
        <taxon>Eukaryota</taxon>
        <taxon>Fungi</taxon>
        <taxon>Dikarya</taxon>
        <taxon>Ascomycota</taxon>
        <taxon>Pezizomycotina</taxon>
        <taxon>Eurotiomycetes</taxon>
        <taxon>Eurotiomycetidae</taxon>
        <taxon>Eurotiales</taxon>
        <taxon>Aspergillaceae</taxon>
        <taxon>Aspergillus</taxon>
        <taxon>Aspergillus subgen. Circumdati</taxon>
    </lineage>
</organism>
<dbReference type="EMBL" id="KV878971">
    <property type="protein sequence ID" value="OJK03614.1"/>
    <property type="molecule type" value="Genomic_DNA"/>
</dbReference>
<accession>A0A1L9X5L4</accession>
<evidence type="ECO:0000313" key="3">
    <source>
        <dbReference type="Proteomes" id="UP000184546"/>
    </source>
</evidence>
<reference evidence="3" key="1">
    <citation type="journal article" date="2017" name="Genome Biol.">
        <title>Comparative genomics reveals high biological diversity and specific adaptations in the industrially and medically important fungal genus Aspergillus.</title>
        <authorList>
            <person name="de Vries R.P."/>
            <person name="Riley R."/>
            <person name="Wiebenga A."/>
            <person name="Aguilar-Osorio G."/>
            <person name="Amillis S."/>
            <person name="Uchima C.A."/>
            <person name="Anderluh G."/>
            <person name="Asadollahi M."/>
            <person name="Askin M."/>
            <person name="Barry K."/>
            <person name="Battaglia E."/>
            <person name="Bayram O."/>
            <person name="Benocci T."/>
            <person name="Braus-Stromeyer S.A."/>
            <person name="Caldana C."/>
            <person name="Canovas D."/>
            <person name="Cerqueira G.C."/>
            <person name="Chen F."/>
            <person name="Chen W."/>
            <person name="Choi C."/>
            <person name="Clum A."/>
            <person name="Dos Santos R.A."/>
            <person name="Damasio A.R."/>
            <person name="Diallinas G."/>
            <person name="Emri T."/>
            <person name="Fekete E."/>
            <person name="Flipphi M."/>
            <person name="Freyberg S."/>
            <person name="Gallo A."/>
            <person name="Gournas C."/>
            <person name="Habgood R."/>
            <person name="Hainaut M."/>
            <person name="Harispe M.L."/>
            <person name="Henrissat B."/>
            <person name="Hilden K.S."/>
            <person name="Hope R."/>
            <person name="Hossain A."/>
            <person name="Karabika E."/>
            <person name="Karaffa L."/>
            <person name="Karanyi Z."/>
            <person name="Krasevec N."/>
            <person name="Kuo A."/>
            <person name="Kusch H."/>
            <person name="LaButti K."/>
            <person name="Lagendijk E.L."/>
            <person name="Lapidus A."/>
            <person name="Levasseur A."/>
            <person name="Lindquist E."/>
            <person name="Lipzen A."/>
            <person name="Logrieco A.F."/>
            <person name="MacCabe A."/>
            <person name="Maekelae M.R."/>
            <person name="Malavazi I."/>
            <person name="Melin P."/>
            <person name="Meyer V."/>
            <person name="Mielnichuk N."/>
            <person name="Miskei M."/>
            <person name="Molnar A.P."/>
            <person name="Mule G."/>
            <person name="Ngan C.Y."/>
            <person name="Orejas M."/>
            <person name="Orosz E."/>
            <person name="Ouedraogo J.P."/>
            <person name="Overkamp K.M."/>
            <person name="Park H.-S."/>
            <person name="Perrone G."/>
            <person name="Piumi F."/>
            <person name="Punt P.J."/>
            <person name="Ram A.F."/>
            <person name="Ramon A."/>
            <person name="Rauscher S."/>
            <person name="Record E."/>
            <person name="Riano-Pachon D.M."/>
            <person name="Robert V."/>
            <person name="Roehrig J."/>
            <person name="Ruller R."/>
            <person name="Salamov A."/>
            <person name="Salih N.S."/>
            <person name="Samson R.A."/>
            <person name="Sandor E."/>
            <person name="Sanguinetti M."/>
            <person name="Schuetze T."/>
            <person name="Sepcic K."/>
            <person name="Shelest E."/>
            <person name="Sherlock G."/>
            <person name="Sophianopoulou V."/>
            <person name="Squina F.M."/>
            <person name="Sun H."/>
            <person name="Susca A."/>
            <person name="Todd R.B."/>
            <person name="Tsang A."/>
            <person name="Unkles S.E."/>
            <person name="van de Wiele N."/>
            <person name="van Rossen-Uffink D."/>
            <person name="Oliveira J.V."/>
            <person name="Vesth T.C."/>
            <person name="Visser J."/>
            <person name="Yu J.-H."/>
            <person name="Zhou M."/>
            <person name="Andersen M.R."/>
            <person name="Archer D.B."/>
            <person name="Baker S.E."/>
            <person name="Benoit I."/>
            <person name="Brakhage A.A."/>
            <person name="Braus G.H."/>
            <person name="Fischer R."/>
            <person name="Frisvad J.C."/>
            <person name="Goldman G.H."/>
            <person name="Houbraken J."/>
            <person name="Oakley B."/>
            <person name="Pocsi I."/>
            <person name="Scazzocchio C."/>
            <person name="Seiboth B."/>
            <person name="vanKuyk P.A."/>
            <person name="Wortman J."/>
            <person name="Dyer P.S."/>
            <person name="Grigoriev I.V."/>
        </authorList>
    </citation>
    <scope>NUCLEOTIDE SEQUENCE [LARGE SCALE GENOMIC DNA]</scope>
    <source>
        <strain evidence="3">ATCC 16872 / CBS 172.66 / WB 5094</strain>
    </source>
</reference>
<protein>
    <submittedName>
        <fullName evidence="2">Uncharacterized protein</fullName>
    </submittedName>
</protein>
<dbReference type="Proteomes" id="UP000184546">
    <property type="component" value="Unassembled WGS sequence"/>
</dbReference>
<dbReference type="OMA" id="HRTCHED"/>
<feature type="region of interest" description="Disordered" evidence="1">
    <location>
        <begin position="152"/>
        <end position="172"/>
    </location>
</feature>
<sequence length="372" mass="42260">MPTYNKEEQELVDSAVYVWGPYDGWFKQGVEPVSYQHALVRTADQGQPFRYTGQPVDLRLIYQIATFLEQHDVPCYLINDGMWRVYGCKNRILSVDLVIGAWTTKKAVQALREAGFDDKPQSTNHFKSQKDSKGNHTSMTCGCGIRKKGGDCPPMSSISSRPPGKSAMVGRPPLNDDTSLVTIDPRLAEYYSDLKFYEIKVLRPAGLVEALVRLCYRDLGATWVQDLTNIFYSAAAADHTDGPSDGEDHNLPWGFQNSFANPFFAEAPALTLQGLDPAWLSSDRSSRTYPAMNEFAWRFKEADFFPDGTGPFPEVHYESWNKLRRDFPGVSAESKIDSADTRCNFLEAWISVKYNTEYRWRGDPWSRYYRSP</sequence>
<dbReference type="GeneID" id="30977016"/>
<proteinExistence type="predicted"/>
<evidence type="ECO:0000256" key="1">
    <source>
        <dbReference type="SAM" id="MobiDB-lite"/>
    </source>
</evidence>
<evidence type="ECO:0000313" key="2">
    <source>
        <dbReference type="EMBL" id="OJK03614.1"/>
    </source>
</evidence>
<dbReference type="AlphaFoldDB" id="A0A1L9X5L4"/>